<dbReference type="UniPathway" id="UPA00079"/>
<feature type="region of interest" description="Disordered" evidence="7">
    <location>
        <begin position="1"/>
        <end position="23"/>
    </location>
</feature>
<dbReference type="SFLD" id="SFLDG00180">
    <property type="entry name" value="muconate_cycloisomerase"/>
    <property type="match status" value="1"/>
</dbReference>
<dbReference type="InterPro" id="IPR036849">
    <property type="entry name" value="Enolase-like_C_sf"/>
</dbReference>
<dbReference type="InterPro" id="IPR013341">
    <property type="entry name" value="Mandelate_racemase_N_dom"/>
</dbReference>
<keyword evidence="3" id="KW-0460">Magnesium</keyword>
<dbReference type="Gene3D" id="3.30.390.10">
    <property type="entry name" value="Enolase-like, N-terminal domain"/>
    <property type="match status" value="1"/>
</dbReference>
<organism evidence="9 10">
    <name type="scientific">Deinococcus budaensis</name>
    <dbReference type="NCBI Taxonomy" id="1665626"/>
    <lineage>
        <taxon>Bacteria</taxon>
        <taxon>Thermotogati</taxon>
        <taxon>Deinococcota</taxon>
        <taxon>Deinococci</taxon>
        <taxon>Deinococcales</taxon>
        <taxon>Deinococcaceae</taxon>
        <taxon>Deinococcus</taxon>
    </lineage>
</organism>
<sequence length="412" mass="44555">MSLPTDTHADAHAPHLPPAPTLPGGLRLEAAELRVLDMPLRFAFETSFGVMRRRFVPLLTLRAGGLEGHAEGVMDHLPLYREETVPGALALLEGQLLPRLLGQRFATPEALALALAPYRGNRMARAMVEMAFWDLWAKHLGLPLWRVLGGVRSGVPVGVSLGIQPDAQATLDLASGHAAQGYRRIKLKIKPGWDEAPVAAVRAAHPHLELTVDANSAYTLADTAALQALDAYGLRYIEQPLAFDDLVDHAELQRRLRTPLCLDESITSVADTRKALTLGAARVINLKVARVGGHLEARRIHDLTLAFGVPLWCGGMVETGVGRAHNIHLSTLENFTLPGDTSSASRYWERDIIHESLEVGGGVMPVPDGPGIGVTLDPAVLGRVTRQQTTVRAGARPRVDDRPDQPPAGEVY</sequence>
<dbReference type="PANTHER" id="PTHR48073:SF5">
    <property type="entry name" value="O-SUCCINYLBENZOATE SYNTHASE"/>
    <property type="match status" value="1"/>
</dbReference>
<reference evidence="9 10" key="1">
    <citation type="submission" date="2020-08" db="EMBL/GenBank/DDBJ databases">
        <title>Genomic Encyclopedia of Type Strains, Phase IV (KMG-IV): sequencing the most valuable type-strain genomes for metagenomic binning, comparative biology and taxonomic classification.</title>
        <authorList>
            <person name="Goeker M."/>
        </authorList>
    </citation>
    <scope>NUCLEOTIDE SEQUENCE [LARGE SCALE GENOMIC DNA]</scope>
    <source>
        <strain evidence="9 10">DSM 101791</strain>
    </source>
</reference>
<accession>A0A7W8GHC0</accession>
<dbReference type="SMART" id="SM00922">
    <property type="entry name" value="MR_MLE"/>
    <property type="match status" value="1"/>
</dbReference>
<dbReference type="Proteomes" id="UP000525389">
    <property type="component" value="Unassembled WGS sequence"/>
</dbReference>
<dbReference type="Pfam" id="PF13378">
    <property type="entry name" value="MR_MLE_C"/>
    <property type="match status" value="1"/>
</dbReference>
<evidence type="ECO:0000259" key="8">
    <source>
        <dbReference type="SMART" id="SM00922"/>
    </source>
</evidence>
<keyword evidence="10" id="KW-1185">Reference proteome</keyword>
<keyword evidence="4 9" id="KW-0456">Lyase</keyword>
<dbReference type="SFLD" id="SFLDF00009">
    <property type="entry name" value="o-succinylbenzoate_synthase"/>
    <property type="match status" value="1"/>
</dbReference>
<dbReference type="EMBL" id="JACHFN010000012">
    <property type="protein sequence ID" value="MBB5235483.1"/>
    <property type="molecule type" value="Genomic_DNA"/>
</dbReference>
<keyword evidence="2" id="KW-0479">Metal-binding</keyword>
<dbReference type="GO" id="GO:0043748">
    <property type="term" value="F:O-succinylbenzoate synthase activity"/>
    <property type="evidence" value="ECO:0007669"/>
    <property type="project" value="UniProtKB-EC"/>
</dbReference>
<dbReference type="SUPFAM" id="SSF51604">
    <property type="entry name" value="Enolase C-terminal domain-like"/>
    <property type="match status" value="1"/>
</dbReference>
<evidence type="ECO:0000256" key="6">
    <source>
        <dbReference type="NCBIfam" id="TIGR01928"/>
    </source>
</evidence>
<feature type="domain" description="Mandelate racemase/muconate lactonizing enzyme C-terminal" evidence="8">
    <location>
        <begin position="167"/>
        <end position="259"/>
    </location>
</feature>
<proteinExistence type="predicted"/>
<dbReference type="SFLD" id="SFLDS00001">
    <property type="entry name" value="Enolase"/>
    <property type="match status" value="1"/>
</dbReference>
<protein>
    <recommendedName>
        <fullName evidence="5 6">o-succinylbenzoate synthase</fullName>
        <ecNumber evidence="5 6">4.2.1.113</ecNumber>
    </recommendedName>
</protein>
<feature type="region of interest" description="Disordered" evidence="7">
    <location>
        <begin position="387"/>
        <end position="412"/>
    </location>
</feature>
<dbReference type="AlphaFoldDB" id="A0A7W8GHC0"/>
<dbReference type="UniPathway" id="UPA01057">
    <property type="reaction ID" value="UER00165"/>
</dbReference>
<dbReference type="PANTHER" id="PTHR48073">
    <property type="entry name" value="O-SUCCINYLBENZOATE SYNTHASE-RELATED"/>
    <property type="match status" value="1"/>
</dbReference>
<dbReference type="SUPFAM" id="SSF54826">
    <property type="entry name" value="Enolase N-terminal domain-like"/>
    <property type="match status" value="1"/>
</dbReference>
<dbReference type="InterPro" id="IPR010197">
    <property type="entry name" value="OSBS/NAAAR"/>
</dbReference>
<evidence type="ECO:0000313" key="10">
    <source>
        <dbReference type="Proteomes" id="UP000525389"/>
    </source>
</evidence>
<dbReference type="InterPro" id="IPR013342">
    <property type="entry name" value="Mandelate_racemase_C"/>
</dbReference>
<evidence type="ECO:0000256" key="5">
    <source>
        <dbReference type="ARBA" id="ARBA00029491"/>
    </source>
</evidence>
<name>A0A7W8GHC0_9DEIO</name>
<dbReference type="GO" id="GO:0046872">
    <property type="term" value="F:metal ion binding"/>
    <property type="evidence" value="ECO:0007669"/>
    <property type="project" value="UniProtKB-KW"/>
</dbReference>
<comment type="caution">
    <text evidence="9">The sequence shown here is derived from an EMBL/GenBank/DDBJ whole genome shotgun (WGS) entry which is preliminary data.</text>
</comment>
<evidence type="ECO:0000256" key="1">
    <source>
        <dbReference type="ARBA" id="ARBA00001968"/>
    </source>
</evidence>
<evidence type="ECO:0000256" key="2">
    <source>
        <dbReference type="ARBA" id="ARBA00022723"/>
    </source>
</evidence>
<evidence type="ECO:0000256" key="7">
    <source>
        <dbReference type="SAM" id="MobiDB-lite"/>
    </source>
</evidence>
<dbReference type="GO" id="GO:0016854">
    <property type="term" value="F:racemase and epimerase activity"/>
    <property type="evidence" value="ECO:0007669"/>
    <property type="project" value="UniProtKB-ARBA"/>
</dbReference>
<comment type="cofactor">
    <cofactor evidence="1">
        <name>a divalent metal cation</name>
        <dbReference type="ChEBI" id="CHEBI:60240"/>
    </cofactor>
</comment>
<dbReference type="InterPro" id="IPR029065">
    <property type="entry name" value="Enolase_C-like"/>
</dbReference>
<dbReference type="CDD" id="cd03317">
    <property type="entry name" value="NAAAR"/>
    <property type="match status" value="1"/>
</dbReference>
<evidence type="ECO:0000313" key="9">
    <source>
        <dbReference type="EMBL" id="MBB5235483.1"/>
    </source>
</evidence>
<dbReference type="Pfam" id="PF02746">
    <property type="entry name" value="MR_MLE_N"/>
    <property type="match status" value="1"/>
</dbReference>
<evidence type="ECO:0000256" key="4">
    <source>
        <dbReference type="ARBA" id="ARBA00023239"/>
    </source>
</evidence>
<dbReference type="InterPro" id="IPR029017">
    <property type="entry name" value="Enolase-like_N"/>
</dbReference>
<dbReference type="Gene3D" id="3.20.20.120">
    <property type="entry name" value="Enolase-like C-terminal domain"/>
    <property type="match status" value="1"/>
</dbReference>
<dbReference type="GO" id="GO:0009234">
    <property type="term" value="P:menaquinone biosynthetic process"/>
    <property type="evidence" value="ECO:0007669"/>
    <property type="project" value="UniProtKB-UniRule"/>
</dbReference>
<gene>
    <name evidence="9" type="ORF">HNQ09_002940</name>
</gene>
<dbReference type="EC" id="4.2.1.113" evidence="5 6"/>
<evidence type="ECO:0000256" key="3">
    <source>
        <dbReference type="ARBA" id="ARBA00022842"/>
    </source>
</evidence>
<dbReference type="NCBIfam" id="TIGR01928">
    <property type="entry name" value="menC_lowGC_arch"/>
    <property type="match status" value="1"/>
</dbReference>